<proteinExistence type="predicted"/>
<dbReference type="AlphaFoldDB" id="A0A5M9JJF0"/>
<keyword evidence="1" id="KW-0472">Membrane</keyword>
<dbReference type="EMBL" id="VICG01000009">
    <property type="protein sequence ID" value="KAA8568780.1"/>
    <property type="molecule type" value="Genomic_DNA"/>
</dbReference>
<comment type="caution">
    <text evidence="2">The sequence shown here is derived from an EMBL/GenBank/DDBJ whole genome shotgun (WGS) entry which is preliminary data.</text>
</comment>
<accession>A0A5M9JJF0</accession>
<dbReference type="Proteomes" id="UP000322873">
    <property type="component" value="Unassembled WGS sequence"/>
</dbReference>
<reference evidence="2 3" key="1">
    <citation type="submission" date="2019-06" db="EMBL/GenBank/DDBJ databases">
        <title>Genome Sequence of the Brown Rot Fungal Pathogen Monilinia fructicola.</title>
        <authorList>
            <person name="De Miccolis Angelini R.M."/>
            <person name="Landi L."/>
            <person name="Abate D."/>
            <person name="Pollastro S."/>
            <person name="Romanazzi G."/>
            <person name="Faretra F."/>
        </authorList>
    </citation>
    <scope>NUCLEOTIDE SEQUENCE [LARGE SCALE GENOMIC DNA]</scope>
    <source>
        <strain evidence="2 3">Mfrc123</strain>
    </source>
</reference>
<name>A0A5M9JJF0_MONFR</name>
<protein>
    <submittedName>
        <fullName evidence="2">Uncharacterized protein</fullName>
    </submittedName>
</protein>
<organism evidence="2 3">
    <name type="scientific">Monilinia fructicola</name>
    <name type="common">Brown rot fungus</name>
    <name type="synonym">Ciboria fructicola</name>
    <dbReference type="NCBI Taxonomy" id="38448"/>
    <lineage>
        <taxon>Eukaryota</taxon>
        <taxon>Fungi</taxon>
        <taxon>Dikarya</taxon>
        <taxon>Ascomycota</taxon>
        <taxon>Pezizomycotina</taxon>
        <taxon>Leotiomycetes</taxon>
        <taxon>Helotiales</taxon>
        <taxon>Sclerotiniaceae</taxon>
        <taxon>Monilinia</taxon>
    </lineage>
</organism>
<evidence type="ECO:0000313" key="2">
    <source>
        <dbReference type="EMBL" id="KAA8568780.1"/>
    </source>
</evidence>
<feature type="transmembrane region" description="Helical" evidence="1">
    <location>
        <begin position="73"/>
        <end position="99"/>
    </location>
</feature>
<gene>
    <name evidence="2" type="ORF">EYC84_007769</name>
</gene>
<evidence type="ECO:0000256" key="1">
    <source>
        <dbReference type="SAM" id="Phobius"/>
    </source>
</evidence>
<keyword evidence="1" id="KW-0812">Transmembrane</keyword>
<keyword evidence="1" id="KW-1133">Transmembrane helix</keyword>
<sequence>MSLHTYRTPLPRPPSETCETPLACIVSAIHSFIHSFIHSILRPSWHSSIHPGSKHFISPFHLRQISKVPESSIIIWLLADSLPLFLFLLLSLVNLSFFYCIGLDLI</sequence>
<keyword evidence="3" id="KW-1185">Reference proteome</keyword>
<evidence type="ECO:0000313" key="3">
    <source>
        <dbReference type="Proteomes" id="UP000322873"/>
    </source>
</evidence>